<comment type="caution">
    <text evidence="2">The sequence shown here is derived from an EMBL/GenBank/DDBJ whole genome shotgun (WGS) entry which is preliminary data.</text>
</comment>
<reference evidence="2 3" key="1">
    <citation type="journal article" date="2021" name="Nat. Commun.">
        <title>Genetic determinants of endophytism in the Arabidopsis root mycobiome.</title>
        <authorList>
            <person name="Mesny F."/>
            <person name="Miyauchi S."/>
            <person name="Thiergart T."/>
            <person name="Pickel B."/>
            <person name="Atanasova L."/>
            <person name="Karlsson M."/>
            <person name="Huettel B."/>
            <person name="Barry K.W."/>
            <person name="Haridas S."/>
            <person name="Chen C."/>
            <person name="Bauer D."/>
            <person name="Andreopoulos W."/>
            <person name="Pangilinan J."/>
            <person name="LaButti K."/>
            <person name="Riley R."/>
            <person name="Lipzen A."/>
            <person name="Clum A."/>
            <person name="Drula E."/>
            <person name="Henrissat B."/>
            <person name="Kohler A."/>
            <person name="Grigoriev I.V."/>
            <person name="Martin F.M."/>
            <person name="Hacquard S."/>
        </authorList>
    </citation>
    <scope>NUCLEOTIDE SEQUENCE [LARGE SCALE GENOMIC DNA]</scope>
    <source>
        <strain evidence="2 3">MPI-CAGE-CH-0241</strain>
    </source>
</reference>
<dbReference type="Proteomes" id="UP000777438">
    <property type="component" value="Unassembled WGS sequence"/>
</dbReference>
<name>A0A9P8VVW2_9HYPO</name>
<sequence length="493" mass="56291">MLNGNVDVSDTADITIVVPQKTLEWLFKMMATHVISFLATTLPGNISAPSQAPPLPVLSLFAMVGTSVWGYVFVRTSIFLLHLAAPLSVVYSLASWLVHLPFRIPLALEIWLAFETAFYLFVYLPRKAYLQTVTTHPCAPCRDDRRRLFWRCHSNIPDPNQYLKKWFRNAPASEIKRENVKDFFQWAFLNTGELDPAYDEELEEYVGAMEKLLRRKLEPGRGNANCLRLTLDKCVFIVDTAASIYLRYYSFDFHRTSLSQFLSIFPLRPLALFTAYRSPAKTLTYWYRPHTSKSRLPIVFIHGIGIGLYPYIPFLADLNAKNGEDSDEQVGIIAIEILPISSRITAAAMLKDETREEVYCILKAHDWERFALVSHSSAKLRKRGRHASPRTPQIARKIGPILFVDPISFLLHLPDVAYNFICRKPSHANEHLLSYFGSKDMGLSHTLFRRFIWADNALWKEDIQCHDVTVVLAGRDMIVDTKVIGAYLTGADE</sequence>
<dbReference type="EMBL" id="JAGPYM010000026">
    <property type="protein sequence ID" value="KAH6880396.1"/>
    <property type="molecule type" value="Genomic_DNA"/>
</dbReference>
<proteinExistence type="predicted"/>
<keyword evidence="1" id="KW-0812">Transmembrane</keyword>
<accession>A0A9P8VVW2</accession>
<gene>
    <name evidence="2" type="ORF">B0T10DRAFT_463956</name>
</gene>
<keyword evidence="3" id="KW-1185">Reference proteome</keyword>
<feature type="transmembrane region" description="Helical" evidence="1">
    <location>
        <begin position="296"/>
        <end position="316"/>
    </location>
</feature>
<dbReference type="PANTHER" id="PTHR37471:SF1">
    <property type="entry name" value="AB HYDROLASE-1 DOMAIN-CONTAINING PROTEIN"/>
    <property type="match status" value="1"/>
</dbReference>
<evidence type="ECO:0000313" key="3">
    <source>
        <dbReference type="Proteomes" id="UP000777438"/>
    </source>
</evidence>
<keyword evidence="1" id="KW-0472">Membrane</keyword>
<dbReference type="PANTHER" id="PTHR37471">
    <property type="entry name" value="UNNAMED PRODUCT"/>
    <property type="match status" value="1"/>
</dbReference>
<dbReference type="AlphaFoldDB" id="A0A9P8VVW2"/>
<protein>
    <submittedName>
        <fullName evidence="2">Uncharacterized protein</fullName>
    </submittedName>
</protein>
<feature type="transmembrane region" description="Helical" evidence="1">
    <location>
        <begin position="104"/>
        <end position="124"/>
    </location>
</feature>
<keyword evidence="1" id="KW-1133">Transmembrane helix</keyword>
<dbReference type="OrthoDB" id="6431331at2759"/>
<organism evidence="2 3">
    <name type="scientific">Thelonectria olida</name>
    <dbReference type="NCBI Taxonomy" id="1576542"/>
    <lineage>
        <taxon>Eukaryota</taxon>
        <taxon>Fungi</taxon>
        <taxon>Dikarya</taxon>
        <taxon>Ascomycota</taxon>
        <taxon>Pezizomycotina</taxon>
        <taxon>Sordariomycetes</taxon>
        <taxon>Hypocreomycetidae</taxon>
        <taxon>Hypocreales</taxon>
        <taxon>Nectriaceae</taxon>
        <taxon>Thelonectria</taxon>
    </lineage>
</organism>
<feature type="transmembrane region" description="Helical" evidence="1">
    <location>
        <begin position="79"/>
        <end position="98"/>
    </location>
</feature>
<evidence type="ECO:0000313" key="2">
    <source>
        <dbReference type="EMBL" id="KAH6880396.1"/>
    </source>
</evidence>
<feature type="transmembrane region" description="Helical" evidence="1">
    <location>
        <begin position="55"/>
        <end position="74"/>
    </location>
</feature>
<evidence type="ECO:0000256" key="1">
    <source>
        <dbReference type="SAM" id="Phobius"/>
    </source>
</evidence>